<dbReference type="InterPro" id="IPR006037">
    <property type="entry name" value="RCK_C"/>
</dbReference>
<dbReference type="eggNOG" id="COG2985">
    <property type="taxonomic scope" value="Bacteria"/>
</dbReference>
<dbReference type="GO" id="GO:0008324">
    <property type="term" value="F:monoatomic cation transmembrane transporter activity"/>
    <property type="evidence" value="ECO:0007669"/>
    <property type="project" value="InterPro"/>
</dbReference>
<dbReference type="Gene3D" id="3.30.70.1450">
    <property type="entry name" value="Regulator of K+ conductance, C-terminal domain"/>
    <property type="match status" value="1"/>
</dbReference>
<dbReference type="GO" id="GO:0005886">
    <property type="term" value="C:plasma membrane"/>
    <property type="evidence" value="ECO:0007669"/>
    <property type="project" value="UniProtKB-SubCell"/>
</dbReference>
<dbReference type="InterPro" id="IPR036721">
    <property type="entry name" value="RCK_C_sf"/>
</dbReference>
<evidence type="ECO:0000256" key="4">
    <source>
        <dbReference type="ARBA" id="ARBA00022475"/>
    </source>
</evidence>
<feature type="domain" description="RCK C-terminal" evidence="9">
    <location>
        <begin position="172"/>
        <end position="253"/>
    </location>
</feature>
<feature type="domain" description="RCK C-terminal" evidence="9">
    <location>
        <begin position="255"/>
        <end position="337"/>
    </location>
</feature>
<dbReference type="GO" id="GO:0006813">
    <property type="term" value="P:potassium ion transport"/>
    <property type="evidence" value="ECO:0007669"/>
    <property type="project" value="InterPro"/>
</dbReference>
<dbReference type="Proteomes" id="UP000029914">
    <property type="component" value="Chromosome"/>
</dbReference>
<dbReference type="SUPFAM" id="SSF116726">
    <property type="entry name" value="TrkA C-terminal domain-like"/>
    <property type="match status" value="1"/>
</dbReference>
<evidence type="ECO:0000256" key="2">
    <source>
        <dbReference type="ARBA" id="ARBA00009854"/>
    </source>
</evidence>
<dbReference type="PROSITE" id="PS51202">
    <property type="entry name" value="RCK_C"/>
    <property type="match status" value="2"/>
</dbReference>
<evidence type="ECO:0000256" key="5">
    <source>
        <dbReference type="ARBA" id="ARBA00022692"/>
    </source>
</evidence>
<dbReference type="STRING" id="558173.CDOO_05265"/>
<evidence type="ECO:0000256" key="1">
    <source>
        <dbReference type="ARBA" id="ARBA00004651"/>
    </source>
</evidence>
<dbReference type="OrthoDB" id="9155749at2"/>
<feature type="transmembrane region" description="Helical" evidence="8">
    <location>
        <begin position="33"/>
        <end position="50"/>
    </location>
</feature>
<evidence type="ECO:0000259" key="9">
    <source>
        <dbReference type="PROSITE" id="PS51202"/>
    </source>
</evidence>
<sequence length="520" mass="54454">MIDILSDNTLITMFVVIALGTAFGAIKFGPIQFGAAGALFVGLAVGAFIAPPDAELGLLQSLGLGLFVYLLGLEAGEAFFRNIRSQFWLMAVNAVAVLLAAVTAVGAGALLGVSREMAVGTFAGAMTSTPSLSLVQEQTGSDLPAVGYSIGYPTGIVVAIILVLFTVNRTWKAGRDQAGDSDAQLRGIFVRVDRPVSSTELREKLDGRFVVGTVSRGRRYEVVGNTYDLQPGDIIYVMIDRADQDEFVDLVGERLPSQGLRNPRLTVQRYTLSNQDLAGNTVGNLPLFRNHGAQILRVRRGDERVLATEDTHLASGDIVEVVHPTARQQSVENFFGNSVQTASSLDWVATALGLAAGFALAIVPIPLPGGASFALGAAGGPLIIGLILGALHRTGRFAWQLPMSANFSVRQLGLMLFLAAVGVASGPAFASTAFSLDGLITIVLAAIIALVGCGSVLIGGYFLGQSAQRSSGAVSGQLGQPAVLQYALQNSSDSRIMAGYSATFAIALILKILVVPFMLV</sequence>
<name>A0A097IF22_9CORY</name>
<dbReference type="InterPro" id="IPR050144">
    <property type="entry name" value="AAE_transporter"/>
</dbReference>
<accession>A0A097IF22</accession>
<keyword evidence="4" id="KW-1003">Cell membrane</keyword>
<evidence type="ECO:0000256" key="6">
    <source>
        <dbReference type="ARBA" id="ARBA00022989"/>
    </source>
</evidence>
<feature type="transmembrane region" description="Helical" evidence="8">
    <location>
        <begin position="347"/>
        <end position="367"/>
    </location>
</feature>
<feature type="transmembrane region" description="Helical" evidence="8">
    <location>
        <begin position="412"/>
        <end position="434"/>
    </location>
</feature>
<keyword evidence="5 8" id="KW-0812">Transmembrane</keyword>
<dbReference type="NCBIfam" id="TIGR01625">
    <property type="entry name" value="YidE_YbjL_dupl"/>
    <property type="match status" value="2"/>
</dbReference>
<evidence type="ECO:0000256" key="7">
    <source>
        <dbReference type="ARBA" id="ARBA00023136"/>
    </source>
</evidence>
<feature type="transmembrane region" description="Helical" evidence="8">
    <location>
        <begin position="373"/>
        <end position="391"/>
    </location>
</feature>
<protein>
    <submittedName>
        <fullName evidence="10">AspT/YidE/YbjL antiporter duplication domain-containing protein</fullName>
    </submittedName>
</protein>
<keyword evidence="6 8" id="KW-1133">Transmembrane helix</keyword>
<gene>
    <name evidence="10" type="ORF">CDOO_05265</name>
</gene>
<reference evidence="10 11" key="1">
    <citation type="submission" date="2013-09" db="EMBL/GenBank/DDBJ databases">
        <title>Complete genome sequence of Corynebacterium doosanense CAU 212(T) (=DSM 45436(T)), isolated from activated sludge.</title>
        <authorList>
            <person name="Schaffert L."/>
            <person name="Albersmeier A."/>
            <person name="Kalinowski J."/>
            <person name="Ruckert C."/>
        </authorList>
    </citation>
    <scope>NUCLEOTIDE SEQUENCE [LARGE SCALE GENOMIC DNA]</scope>
    <source>
        <strain evidence="10 11">CAU 212</strain>
    </source>
</reference>
<feature type="transmembrane region" description="Helical" evidence="8">
    <location>
        <begin position="56"/>
        <end position="75"/>
    </location>
</feature>
<evidence type="ECO:0000313" key="11">
    <source>
        <dbReference type="Proteomes" id="UP000029914"/>
    </source>
</evidence>
<dbReference type="HOGENOM" id="CLU_035023_3_0_11"/>
<dbReference type="PANTHER" id="PTHR30445:SF3">
    <property type="entry name" value="TRANSPORT PROTEIN YIDE-RELATED"/>
    <property type="match status" value="1"/>
</dbReference>
<feature type="transmembrane region" description="Helical" evidence="8">
    <location>
        <begin position="150"/>
        <end position="167"/>
    </location>
</feature>
<dbReference type="InterPro" id="IPR006512">
    <property type="entry name" value="YidE_YbjL"/>
</dbReference>
<proteinExistence type="inferred from homology"/>
<dbReference type="Pfam" id="PF06826">
    <property type="entry name" value="Asp-Al_Ex"/>
    <property type="match status" value="2"/>
</dbReference>
<comment type="subcellular location">
    <subcellularLocation>
        <location evidence="1">Cell membrane</location>
        <topology evidence="1">Multi-pass membrane protein</topology>
    </subcellularLocation>
</comment>
<comment type="similarity">
    <text evidence="2">Belongs to the AAE transporter (TC 2.A.81) family.</text>
</comment>
<keyword evidence="11" id="KW-1185">Reference proteome</keyword>
<dbReference type="RefSeq" id="WP_020384670.1">
    <property type="nucleotide sequence ID" value="NZ_AQUX01000010.1"/>
</dbReference>
<feature type="transmembrane region" description="Helical" evidence="8">
    <location>
        <begin position="6"/>
        <end position="26"/>
    </location>
</feature>
<keyword evidence="7 8" id="KW-0472">Membrane</keyword>
<dbReference type="EMBL" id="CP006764">
    <property type="protein sequence ID" value="AIT60726.1"/>
    <property type="molecule type" value="Genomic_DNA"/>
</dbReference>
<evidence type="ECO:0000256" key="8">
    <source>
        <dbReference type="SAM" id="Phobius"/>
    </source>
</evidence>
<feature type="transmembrane region" description="Helical" evidence="8">
    <location>
        <begin position="498"/>
        <end position="519"/>
    </location>
</feature>
<keyword evidence="3" id="KW-0813">Transport</keyword>
<dbReference type="AlphaFoldDB" id="A0A097IF22"/>
<evidence type="ECO:0000313" key="10">
    <source>
        <dbReference type="EMBL" id="AIT60726.1"/>
    </source>
</evidence>
<feature type="transmembrane region" description="Helical" evidence="8">
    <location>
        <begin position="440"/>
        <end position="463"/>
    </location>
</feature>
<dbReference type="Pfam" id="PF02080">
    <property type="entry name" value="TrkA_C"/>
    <property type="match status" value="1"/>
</dbReference>
<dbReference type="PANTHER" id="PTHR30445">
    <property type="entry name" value="K(+)_H(+) ANTIPORTER SUBUNIT KHTT"/>
    <property type="match status" value="1"/>
</dbReference>
<evidence type="ECO:0000256" key="3">
    <source>
        <dbReference type="ARBA" id="ARBA00022448"/>
    </source>
</evidence>
<feature type="transmembrane region" description="Helical" evidence="8">
    <location>
        <begin position="87"/>
        <end position="111"/>
    </location>
</feature>
<dbReference type="KEGG" id="cdo:CDOO_05265"/>
<organism evidence="10 11">
    <name type="scientific">Corynebacterium doosanense CAU 212 = DSM 45436</name>
    <dbReference type="NCBI Taxonomy" id="558173"/>
    <lineage>
        <taxon>Bacteria</taxon>
        <taxon>Bacillati</taxon>
        <taxon>Actinomycetota</taxon>
        <taxon>Actinomycetes</taxon>
        <taxon>Mycobacteriales</taxon>
        <taxon>Corynebacteriaceae</taxon>
        <taxon>Corynebacterium</taxon>
    </lineage>
</organism>